<sequence>MRPYAERPSRMALQILADVLAVLWVVLVVNVAQAAKALVNGLQGPAMTLADAGDAVRSAFTDAANAARGLPFIGEDLARSLGAGTGAGESLGNAGREQVAAVATAATGTAVGIVLIGAAPVVLVWLTLRVRWIIAARSARTARAVDTDLLALRALTRSPVRRLLAVSPDPAAAWRRDDRVTVHRLAELELAGLGLYPPPPPPPVPPPPVPPPPVPPPPVPPPPVPPPPVPTLPQPTPPPLP</sequence>
<evidence type="ECO:0000313" key="3">
    <source>
        <dbReference type="EMBL" id="MBW0137740.1"/>
    </source>
</evidence>
<organism evidence="3 4">
    <name type="scientific">Pseudonocardia abyssalis</name>
    <dbReference type="NCBI Taxonomy" id="2792008"/>
    <lineage>
        <taxon>Bacteria</taxon>
        <taxon>Bacillati</taxon>
        <taxon>Actinomycetota</taxon>
        <taxon>Actinomycetes</taxon>
        <taxon>Pseudonocardiales</taxon>
        <taxon>Pseudonocardiaceae</taxon>
        <taxon>Pseudonocardia</taxon>
    </lineage>
</organism>
<reference evidence="3 4" key="1">
    <citation type="submission" date="2020-11" db="EMBL/GenBank/DDBJ databases">
        <title>Pseudonocardia abyssalis sp. nov. and Pseudonocardia oceani sp. nov., description and phylogenomic analysis of two novel actinomycetes isolated from the deep Southern Ocean.</title>
        <authorList>
            <person name="Parra J."/>
        </authorList>
    </citation>
    <scope>NUCLEOTIDE SEQUENCE [LARGE SCALE GENOMIC DNA]</scope>
    <source>
        <strain evidence="3 4">KRD-168</strain>
    </source>
</reference>
<feature type="transmembrane region" description="Helical" evidence="2">
    <location>
        <begin position="99"/>
        <end position="128"/>
    </location>
</feature>
<evidence type="ECO:0008006" key="5">
    <source>
        <dbReference type="Google" id="ProtNLM"/>
    </source>
</evidence>
<keyword evidence="4" id="KW-1185">Reference proteome</keyword>
<dbReference type="Proteomes" id="UP000694287">
    <property type="component" value="Unassembled WGS sequence"/>
</dbReference>
<dbReference type="EMBL" id="JADQDK010000001">
    <property type="protein sequence ID" value="MBW0137740.1"/>
    <property type="molecule type" value="Genomic_DNA"/>
</dbReference>
<dbReference type="RefSeq" id="WP_218616406.1">
    <property type="nucleotide sequence ID" value="NZ_JADQDK010000001.1"/>
</dbReference>
<evidence type="ECO:0000256" key="2">
    <source>
        <dbReference type="SAM" id="Phobius"/>
    </source>
</evidence>
<gene>
    <name evidence="3" type="ORF">I4I81_26265</name>
</gene>
<feature type="region of interest" description="Disordered" evidence="1">
    <location>
        <begin position="195"/>
        <end position="241"/>
    </location>
</feature>
<proteinExistence type="predicted"/>
<protein>
    <recommendedName>
        <fullName evidence="5">Transmembrane protein</fullName>
    </recommendedName>
</protein>
<name>A0ABS6UZQ3_9PSEU</name>
<keyword evidence="2" id="KW-0812">Transmembrane</keyword>
<keyword evidence="2" id="KW-0472">Membrane</keyword>
<evidence type="ECO:0000256" key="1">
    <source>
        <dbReference type="SAM" id="MobiDB-lite"/>
    </source>
</evidence>
<feature type="compositionally biased region" description="Pro residues" evidence="1">
    <location>
        <begin position="196"/>
        <end position="241"/>
    </location>
</feature>
<accession>A0ABS6UZQ3</accession>
<keyword evidence="2" id="KW-1133">Transmembrane helix</keyword>
<comment type="caution">
    <text evidence="3">The sequence shown here is derived from an EMBL/GenBank/DDBJ whole genome shotgun (WGS) entry which is preliminary data.</text>
</comment>
<evidence type="ECO:0000313" key="4">
    <source>
        <dbReference type="Proteomes" id="UP000694287"/>
    </source>
</evidence>